<feature type="domain" description="HTH cro/C1-type" evidence="3">
    <location>
        <begin position="89"/>
        <end position="142"/>
    </location>
</feature>
<organism evidence="4 5">
    <name type="scientific">Methanolacinia petrolearia (strain DSM 11571 / OCM 486 / SEBR 4847)</name>
    <name type="common">Methanoplanus petrolearius</name>
    <dbReference type="NCBI Taxonomy" id="679926"/>
    <lineage>
        <taxon>Archaea</taxon>
        <taxon>Methanobacteriati</taxon>
        <taxon>Methanobacteriota</taxon>
        <taxon>Stenosarchaea group</taxon>
        <taxon>Methanomicrobia</taxon>
        <taxon>Methanomicrobiales</taxon>
        <taxon>Methanomicrobiaceae</taxon>
        <taxon>Methanolacinia</taxon>
    </lineage>
</organism>
<dbReference type="PROSITE" id="PS50943">
    <property type="entry name" value="HTH_CROC1"/>
    <property type="match status" value="1"/>
</dbReference>
<keyword evidence="1" id="KW-0238">DNA-binding</keyword>
<evidence type="ECO:0000256" key="2">
    <source>
        <dbReference type="SAM" id="MobiDB-lite"/>
    </source>
</evidence>
<dbReference type="Pfam" id="PF01381">
    <property type="entry name" value="HTH_3"/>
    <property type="match status" value="1"/>
</dbReference>
<dbReference type="STRING" id="679926.Mpet_2087"/>
<dbReference type="RefSeq" id="WP_013330012.1">
    <property type="nucleotide sequence ID" value="NC_014507.1"/>
</dbReference>
<dbReference type="KEGG" id="mpi:Mpet_2087"/>
<dbReference type="PANTHER" id="PTHR10245:SF15">
    <property type="entry name" value="ENDOTHELIAL DIFFERENTIATION-RELATED FACTOR 1"/>
    <property type="match status" value="1"/>
</dbReference>
<dbReference type="SUPFAM" id="SSF47413">
    <property type="entry name" value="lambda repressor-like DNA-binding domains"/>
    <property type="match status" value="1"/>
</dbReference>
<dbReference type="eggNOG" id="arCOG01863">
    <property type="taxonomic scope" value="Archaea"/>
</dbReference>
<dbReference type="PANTHER" id="PTHR10245">
    <property type="entry name" value="ENDOTHELIAL DIFFERENTIATION-RELATED FACTOR 1 MULTIPROTEIN BRIDGING FACTOR 1"/>
    <property type="match status" value="1"/>
</dbReference>
<evidence type="ECO:0000313" key="4">
    <source>
        <dbReference type="EMBL" id="ADN36835.1"/>
    </source>
</evidence>
<dbReference type="Proteomes" id="UP000006565">
    <property type="component" value="Chromosome"/>
</dbReference>
<dbReference type="NCBIfam" id="TIGR00270">
    <property type="entry name" value="multiprotein bridging factor aMBF1"/>
    <property type="match status" value="1"/>
</dbReference>
<evidence type="ECO:0000313" key="5">
    <source>
        <dbReference type="Proteomes" id="UP000006565"/>
    </source>
</evidence>
<dbReference type="CDD" id="cd00093">
    <property type="entry name" value="HTH_XRE"/>
    <property type="match status" value="1"/>
</dbReference>
<dbReference type="AlphaFoldDB" id="E1RJV1"/>
<dbReference type="InterPro" id="IPR004451">
    <property type="entry name" value="MJ0586"/>
</dbReference>
<gene>
    <name evidence="4" type="ordered locus">Mpet_2087</name>
</gene>
<dbReference type="InterPro" id="IPR010982">
    <property type="entry name" value="Lambda_DNA-bd_dom_sf"/>
</dbReference>
<accession>E1RJV1</accession>
<proteinExistence type="predicted"/>
<reference evidence="4 5" key="1">
    <citation type="journal article" date="2010" name="Stand. Genomic Sci.">
        <title>Complete genome sequence of Methanoplanus petrolearius type strain (SEBR 4847).</title>
        <authorList>
            <person name="Brambilla E."/>
            <person name="Djao O.D."/>
            <person name="Daligault H."/>
            <person name="Lapidus A."/>
            <person name="Lucas S."/>
            <person name="Hammon N."/>
            <person name="Nolan M."/>
            <person name="Tice H."/>
            <person name="Cheng J.F."/>
            <person name="Han C."/>
            <person name="Tapia R."/>
            <person name="Goodwin L."/>
            <person name="Pitluck S."/>
            <person name="Liolios K."/>
            <person name="Ivanova N."/>
            <person name="Mavromatis K."/>
            <person name="Mikhailova N."/>
            <person name="Pati A."/>
            <person name="Chen A."/>
            <person name="Palaniappan K."/>
            <person name="Land M."/>
            <person name="Hauser L."/>
            <person name="Chang Y.J."/>
            <person name="Jeffries C.D."/>
            <person name="Rohde M."/>
            <person name="Spring S."/>
            <person name="Sikorski J."/>
            <person name="Goker M."/>
            <person name="Woyke T."/>
            <person name="Bristow J."/>
            <person name="Eisen J.A."/>
            <person name="Markowitz V."/>
            <person name="Hugenholtz P."/>
            <person name="Kyrpides N.C."/>
            <person name="Klenk H.P."/>
        </authorList>
    </citation>
    <scope>NUCLEOTIDE SEQUENCE [LARGE SCALE GENOMIC DNA]</scope>
    <source>
        <strain evidence="5">DSM 11571 / OCM 486 / SEBR 4847</strain>
    </source>
</reference>
<dbReference type="OrthoDB" id="11138at2157"/>
<dbReference type="SMART" id="SM00530">
    <property type="entry name" value="HTH_XRE"/>
    <property type="match status" value="1"/>
</dbReference>
<dbReference type="GeneID" id="9744568"/>
<keyword evidence="5" id="KW-1185">Reference proteome</keyword>
<feature type="region of interest" description="Disordered" evidence="2">
    <location>
        <begin position="148"/>
        <end position="169"/>
    </location>
</feature>
<dbReference type="GO" id="GO:0003677">
    <property type="term" value="F:DNA binding"/>
    <property type="evidence" value="ECO:0007669"/>
    <property type="project" value="UniProtKB-KW"/>
</dbReference>
<evidence type="ECO:0000256" key="1">
    <source>
        <dbReference type="ARBA" id="ARBA00023125"/>
    </source>
</evidence>
<dbReference type="EMBL" id="CP002117">
    <property type="protein sequence ID" value="ADN36835.1"/>
    <property type="molecule type" value="Genomic_DNA"/>
</dbReference>
<name>E1RJV1_METP4</name>
<dbReference type="InterPro" id="IPR001387">
    <property type="entry name" value="Cro/C1-type_HTH"/>
</dbReference>
<protein>
    <submittedName>
        <fullName evidence="4">Transcriptional regulator, XRE family</fullName>
    </submittedName>
</protein>
<dbReference type="Gene3D" id="1.10.260.40">
    <property type="entry name" value="lambda repressor-like DNA-binding domains"/>
    <property type="match status" value="1"/>
</dbReference>
<sequence>MSECEVCGCIIRGKPILVQIGGAKMWVCSNCAKLGTEIQRPGMDAIKKGSSGMVSAKPGFRSVSPQKKKSRDVFDMIDGEINEDFSDIIRDARMSKGLSQKELAMQIKEKEGLIKKIEKGMIPEDSVRKKIEEALSIKLTESSDISLKTGPKGGIEPTLGDVMKIKKGK</sequence>
<dbReference type="HOGENOM" id="CLU_130237_0_0_2"/>
<evidence type="ECO:0000259" key="3">
    <source>
        <dbReference type="PROSITE" id="PS50943"/>
    </source>
</evidence>